<feature type="region of interest" description="Disordered" evidence="10">
    <location>
        <begin position="1470"/>
        <end position="1519"/>
    </location>
</feature>
<dbReference type="SMART" id="SM00317">
    <property type="entry name" value="SET"/>
    <property type="match status" value="1"/>
</dbReference>
<evidence type="ECO:0000256" key="9">
    <source>
        <dbReference type="ARBA" id="ARBA00023242"/>
    </source>
</evidence>
<dbReference type="SMART" id="SM00508">
    <property type="entry name" value="PostSET"/>
    <property type="match status" value="1"/>
</dbReference>
<feature type="compositionally biased region" description="Basic and acidic residues" evidence="10">
    <location>
        <begin position="1716"/>
        <end position="1731"/>
    </location>
</feature>
<feature type="region of interest" description="Disordered" evidence="10">
    <location>
        <begin position="1430"/>
        <end position="1454"/>
    </location>
</feature>
<feature type="region of interest" description="Disordered" evidence="10">
    <location>
        <begin position="3560"/>
        <end position="3656"/>
    </location>
</feature>
<feature type="compositionally biased region" description="Polar residues" evidence="10">
    <location>
        <begin position="3473"/>
        <end position="3482"/>
    </location>
</feature>
<feature type="compositionally biased region" description="Low complexity" evidence="10">
    <location>
        <begin position="3049"/>
        <end position="3085"/>
    </location>
</feature>
<dbReference type="Pfam" id="PF05965">
    <property type="entry name" value="FYRC"/>
    <property type="match status" value="1"/>
</dbReference>
<dbReference type="Gene3D" id="3.30.160.360">
    <property type="match status" value="2"/>
</dbReference>
<evidence type="ECO:0000256" key="3">
    <source>
        <dbReference type="ARBA" id="ARBA00022679"/>
    </source>
</evidence>
<feature type="compositionally biased region" description="Low complexity" evidence="10">
    <location>
        <begin position="2523"/>
        <end position="2534"/>
    </location>
</feature>
<feature type="region of interest" description="Disordered" evidence="10">
    <location>
        <begin position="1275"/>
        <end position="1294"/>
    </location>
</feature>
<feature type="region of interest" description="Disordered" evidence="10">
    <location>
        <begin position="178"/>
        <end position="214"/>
    </location>
</feature>
<feature type="region of interest" description="Disordered" evidence="10">
    <location>
        <begin position="600"/>
        <end position="853"/>
    </location>
</feature>
<feature type="compositionally biased region" description="Basic and acidic residues" evidence="10">
    <location>
        <begin position="2240"/>
        <end position="2251"/>
    </location>
</feature>
<feature type="compositionally biased region" description="Low complexity" evidence="10">
    <location>
        <begin position="2682"/>
        <end position="2715"/>
    </location>
</feature>
<feature type="compositionally biased region" description="Acidic residues" evidence="10">
    <location>
        <begin position="1496"/>
        <end position="1506"/>
    </location>
</feature>
<feature type="region of interest" description="Disordered" evidence="10">
    <location>
        <begin position="982"/>
        <end position="1085"/>
    </location>
</feature>
<feature type="compositionally biased region" description="Acidic residues" evidence="10">
    <location>
        <begin position="2131"/>
        <end position="2143"/>
    </location>
</feature>
<evidence type="ECO:0000259" key="12">
    <source>
        <dbReference type="PROSITE" id="PS50280"/>
    </source>
</evidence>
<dbReference type="Pfam" id="PF05964">
    <property type="entry name" value="FYRN"/>
    <property type="match status" value="1"/>
</dbReference>
<feature type="region of interest" description="Disordered" evidence="10">
    <location>
        <begin position="866"/>
        <end position="965"/>
    </location>
</feature>
<feature type="region of interest" description="Disordered" evidence="10">
    <location>
        <begin position="1205"/>
        <end position="1225"/>
    </location>
</feature>
<feature type="compositionally biased region" description="Basic and acidic residues" evidence="10">
    <location>
        <begin position="895"/>
        <end position="905"/>
    </location>
</feature>
<dbReference type="SMART" id="SM00542">
    <property type="entry name" value="FYRC"/>
    <property type="match status" value="1"/>
</dbReference>
<feature type="compositionally biased region" description="Basic and acidic residues" evidence="10">
    <location>
        <begin position="1795"/>
        <end position="1805"/>
    </location>
</feature>
<evidence type="ECO:0000256" key="5">
    <source>
        <dbReference type="ARBA" id="ARBA00023015"/>
    </source>
</evidence>
<dbReference type="GO" id="GO:0035097">
    <property type="term" value="C:histone methyltransferase complex"/>
    <property type="evidence" value="ECO:0007669"/>
    <property type="project" value="TreeGrafter"/>
</dbReference>
<feature type="compositionally biased region" description="Basic and acidic residues" evidence="10">
    <location>
        <begin position="2359"/>
        <end position="2379"/>
    </location>
</feature>
<evidence type="ECO:0000313" key="15">
    <source>
        <dbReference type="Proteomes" id="UP000735302"/>
    </source>
</evidence>
<keyword evidence="7" id="KW-0238">DNA-binding</keyword>
<dbReference type="PANTHER" id="PTHR45838">
    <property type="entry name" value="HISTONE-LYSINE-N-METHYLTRANSFERASE 2 KMT2 FAMILY MEMBER"/>
    <property type="match status" value="1"/>
</dbReference>
<feature type="compositionally biased region" description="Polar residues" evidence="10">
    <location>
        <begin position="475"/>
        <end position="489"/>
    </location>
</feature>
<feature type="compositionally biased region" description="Polar residues" evidence="10">
    <location>
        <begin position="1768"/>
        <end position="1781"/>
    </location>
</feature>
<feature type="compositionally biased region" description="Low complexity" evidence="10">
    <location>
        <begin position="1280"/>
        <end position="1289"/>
    </location>
</feature>
<feature type="compositionally biased region" description="Low complexity" evidence="10">
    <location>
        <begin position="693"/>
        <end position="707"/>
    </location>
</feature>
<evidence type="ECO:0000256" key="7">
    <source>
        <dbReference type="ARBA" id="ARBA00023125"/>
    </source>
</evidence>
<evidence type="ECO:0000256" key="2">
    <source>
        <dbReference type="ARBA" id="ARBA00022603"/>
    </source>
</evidence>
<protein>
    <submittedName>
        <fullName evidence="14">Histone-lysine N-methyltransferase</fullName>
    </submittedName>
</protein>
<keyword evidence="3" id="KW-0808">Transferase</keyword>
<feature type="compositionally biased region" description="Basic and acidic residues" evidence="10">
    <location>
        <begin position="2497"/>
        <end position="2506"/>
    </location>
</feature>
<dbReference type="InterPro" id="IPR003889">
    <property type="entry name" value="FYrich_C"/>
</dbReference>
<feature type="compositionally biased region" description="Basic and acidic residues" evidence="10">
    <location>
        <begin position="1972"/>
        <end position="1982"/>
    </location>
</feature>
<feature type="compositionally biased region" description="Polar residues" evidence="10">
    <location>
        <begin position="3454"/>
        <end position="3465"/>
    </location>
</feature>
<name>A0AAV4AM49_9GAST</name>
<feature type="region of interest" description="Disordered" evidence="10">
    <location>
        <begin position="3698"/>
        <end position="3720"/>
    </location>
</feature>
<feature type="compositionally biased region" description="Basic and acidic residues" evidence="10">
    <location>
        <begin position="2454"/>
        <end position="2463"/>
    </location>
</feature>
<feature type="compositionally biased region" description="Low complexity" evidence="10">
    <location>
        <begin position="1029"/>
        <end position="1045"/>
    </location>
</feature>
<feature type="compositionally biased region" description="Polar residues" evidence="10">
    <location>
        <begin position="3589"/>
        <end position="3621"/>
    </location>
</feature>
<keyword evidence="9" id="KW-0539">Nucleus</keyword>
<dbReference type="Gene3D" id="2.170.270.10">
    <property type="entry name" value="SET domain"/>
    <property type="match status" value="1"/>
</dbReference>
<evidence type="ECO:0000256" key="6">
    <source>
        <dbReference type="ARBA" id="ARBA00023117"/>
    </source>
</evidence>
<feature type="compositionally biased region" description="Basic and acidic residues" evidence="10">
    <location>
        <begin position="2117"/>
        <end position="2130"/>
    </location>
</feature>
<feature type="region of interest" description="Disordered" evidence="10">
    <location>
        <begin position="474"/>
        <end position="512"/>
    </location>
</feature>
<feature type="region of interest" description="Disordered" evidence="10">
    <location>
        <begin position="1819"/>
        <end position="1904"/>
    </location>
</feature>
<feature type="compositionally biased region" description="Basic and acidic residues" evidence="10">
    <location>
        <begin position="793"/>
        <end position="807"/>
    </location>
</feature>
<comment type="caution">
    <text evidence="14">The sequence shown here is derived from an EMBL/GenBank/DDBJ whole genome shotgun (WGS) entry which is preliminary data.</text>
</comment>
<feature type="chain" id="PRO_5043495283" evidence="11">
    <location>
        <begin position="20"/>
        <end position="4030"/>
    </location>
</feature>
<feature type="compositionally biased region" description="Acidic residues" evidence="10">
    <location>
        <begin position="1938"/>
        <end position="1952"/>
    </location>
</feature>
<keyword evidence="6" id="KW-0103">Bromodomain</keyword>
<accession>A0AAV4AM49</accession>
<feature type="compositionally biased region" description="Acidic residues" evidence="10">
    <location>
        <begin position="2540"/>
        <end position="2554"/>
    </location>
</feature>
<feature type="compositionally biased region" description="Polar residues" evidence="10">
    <location>
        <begin position="2380"/>
        <end position="2408"/>
    </location>
</feature>
<organism evidence="14 15">
    <name type="scientific">Plakobranchus ocellatus</name>
    <dbReference type="NCBI Taxonomy" id="259542"/>
    <lineage>
        <taxon>Eukaryota</taxon>
        <taxon>Metazoa</taxon>
        <taxon>Spiralia</taxon>
        <taxon>Lophotrochozoa</taxon>
        <taxon>Mollusca</taxon>
        <taxon>Gastropoda</taxon>
        <taxon>Heterobranchia</taxon>
        <taxon>Euthyneura</taxon>
        <taxon>Panpulmonata</taxon>
        <taxon>Sacoglossa</taxon>
        <taxon>Placobranchoidea</taxon>
        <taxon>Plakobranchidae</taxon>
        <taxon>Plakobranchus</taxon>
    </lineage>
</organism>
<dbReference type="GO" id="GO:0045893">
    <property type="term" value="P:positive regulation of DNA-templated transcription"/>
    <property type="evidence" value="ECO:0007669"/>
    <property type="project" value="TreeGrafter"/>
</dbReference>
<feature type="region of interest" description="Disordered" evidence="10">
    <location>
        <begin position="3384"/>
        <end position="3415"/>
    </location>
</feature>
<feature type="compositionally biased region" description="Basic and acidic residues" evidence="10">
    <location>
        <begin position="1381"/>
        <end position="1401"/>
    </location>
</feature>
<dbReference type="InterPro" id="IPR047219">
    <property type="entry name" value="KMT2A_2B_SET"/>
</dbReference>
<feature type="compositionally biased region" description="Basic and acidic residues" evidence="10">
    <location>
        <begin position="814"/>
        <end position="838"/>
    </location>
</feature>
<keyword evidence="4" id="KW-0949">S-adenosyl-L-methionine</keyword>
<dbReference type="Pfam" id="PF00856">
    <property type="entry name" value="SET"/>
    <property type="match status" value="1"/>
</dbReference>
<feature type="region of interest" description="Disordered" evidence="10">
    <location>
        <begin position="2622"/>
        <end position="2642"/>
    </location>
</feature>
<feature type="region of interest" description="Disordered" evidence="10">
    <location>
        <begin position="3304"/>
        <end position="3323"/>
    </location>
</feature>
<feature type="region of interest" description="Disordered" evidence="10">
    <location>
        <begin position="1625"/>
        <end position="1805"/>
    </location>
</feature>
<evidence type="ECO:0000256" key="11">
    <source>
        <dbReference type="SAM" id="SignalP"/>
    </source>
</evidence>
<feature type="domain" description="SET" evidence="12">
    <location>
        <begin position="3892"/>
        <end position="4008"/>
    </location>
</feature>
<dbReference type="PROSITE" id="PS51257">
    <property type="entry name" value="PROKAR_LIPOPROTEIN"/>
    <property type="match status" value="1"/>
</dbReference>
<keyword evidence="15" id="KW-1185">Reference proteome</keyword>
<feature type="compositionally biased region" description="Polar residues" evidence="10">
    <location>
        <begin position="1162"/>
        <end position="1180"/>
    </location>
</feature>
<dbReference type="GO" id="GO:0042800">
    <property type="term" value="F:histone H3K4 methyltransferase activity"/>
    <property type="evidence" value="ECO:0007669"/>
    <property type="project" value="TreeGrafter"/>
</dbReference>
<evidence type="ECO:0000256" key="8">
    <source>
        <dbReference type="ARBA" id="ARBA00023163"/>
    </source>
</evidence>
<feature type="region of interest" description="Disordered" evidence="10">
    <location>
        <begin position="3454"/>
        <end position="3482"/>
    </location>
</feature>
<dbReference type="SMART" id="SM00541">
    <property type="entry name" value="FYRN"/>
    <property type="match status" value="1"/>
</dbReference>
<evidence type="ECO:0000256" key="4">
    <source>
        <dbReference type="ARBA" id="ARBA00022691"/>
    </source>
</evidence>
<feature type="compositionally biased region" description="Polar residues" evidence="10">
    <location>
        <begin position="2031"/>
        <end position="2043"/>
    </location>
</feature>
<feature type="compositionally biased region" description="Basic and acidic residues" evidence="10">
    <location>
        <begin position="1214"/>
        <end position="1223"/>
    </location>
</feature>
<dbReference type="GO" id="GO:0032259">
    <property type="term" value="P:methylation"/>
    <property type="evidence" value="ECO:0007669"/>
    <property type="project" value="UniProtKB-KW"/>
</dbReference>
<dbReference type="SUPFAM" id="SSF82199">
    <property type="entry name" value="SET domain"/>
    <property type="match status" value="1"/>
</dbReference>
<feature type="region of interest" description="Disordered" evidence="10">
    <location>
        <begin position="1110"/>
        <end position="1187"/>
    </location>
</feature>
<feature type="compositionally biased region" description="Low complexity" evidence="10">
    <location>
        <begin position="839"/>
        <end position="853"/>
    </location>
</feature>
<feature type="compositionally biased region" description="Acidic residues" evidence="10">
    <location>
        <begin position="764"/>
        <end position="777"/>
    </location>
</feature>
<feature type="compositionally biased region" description="Polar residues" evidence="10">
    <location>
        <begin position="3406"/>
        <end position="3415"/>
    </location>
</feature>
<dbReference type="EMBL" id="BLXT01003924">
    <property type="protein sequence ID" value="GFO08007.1"/>
    <property type="molecule type" value="Genomic_DNA"/>
</dbReference>
<feature type="compositionally biased region" description="Basic and acidic residues" evidence="10">
    <location>
        <begin position="1437"/>
        <end position="1446"/>
    </location>
</feature>
<feature type="domain" description="Post-SET" evidence="13">
    <location>
        <begin position="4014"/>
        <end position="4030"/>
    </location>
</feature>
<feature type="compositionally biased region" description="Polar residues" evidence="10">
    <location>
        <begin position="987"/>
        <end position="1021"/>
    </location>
</feature>
<sequence>MSRVVTGLKLFACICVAYSCTRIYWSTQDARRRCVYTCRIVEVKPSDLDSPGAHIQDMRVVHDPDHPDFVPLEQLNLENSGVPNFMKLKSEPESYVGVEENSISFGSCLTNKKEMIISSSITSLHSINSSLTTHITTTCLVSAQTASVPSIGTRNQRASSWSHFGDYGSNSSDYFVVDPANPHGGEDQSISAENKVKTVSSPPAPKPQKQASTVDLSCLSPSTLALLNIKDPKQYVPPAPRQDSAGGRSGRGSIPARVCGPARDEELGLLKIAERLNKAASWKPKQLGRMRRSSSSPLGIANRSTRGLERFLPRPPFNVKSNLSYPCALTQYHMTKLHHQQLHAGQSSNPHAVVIRPGMKPRSSSEELQRISVGHSSLLSGAEGQAQPQERKVIIVIPNSAKSSSKPDLVQSSNFRSIHQESVKPQATFRARSVSPFTVISTLDSKPKIHDFRSASLSPPPVTRGSGFSLMARSGQVSKRPTPAGSQTHLVYPNDSVKSTESSLESEEDVLTSTCKDLSAERSIDSQFTGSEQPGTCGTIIEEQPAGEAEGELSSESLQSLLESVPQEVLEGEENVQLVVLPAGSTEGLSEEDVVRLAQSMVREEPGPEESECQTWARGEVGGTASGDCDGVHGCGESEDESSGKHKRPGDKSCDGIHGCGEEDGCNKPKGGTSSRGTVDAENGNDNNERGNNEQSSSTSPQNGSSNEPTSHRPAGQGTGGGGGAGPDRGGDDGNGREPRDRGIRFDAQDKADDSREKSIGNEEVADDGEEEDDAESDFSAVKVKGIESSIKSCERDAHEDEVDGKLSPDVVDITDKLEDVKDHKGKQKEGESSHKSIDLSSSRSSDSNHSVASFSAAKTYLDQLSSNTGNTEADSPHLADSANPNDPCQAASGEDDREKARGELDPCEGIVSSGNISTVTVADETPTEGEEEEGVDEEGEMEIIDLSDPDRISPQGQSGAEQVSEGLALTSSGASHLNVNFAEGNGNCNTTELRSHSQSVGSDSANTSVPEQSSKLSSHIDQGGLRNTSLTGPGSLLSSTTHGSNCPTSSSDLQNMPVVEETTTNIGEKHKENEATYSSEKKRKKQTCKVFVNRQDVTDEESDYLTLDDFSYSETTTNDGDEDAETELGSAAVPPAVRVDEPSKTAFEKVPSETAEGSKVCSRNSANSAQIQSKGSPSLNLCDESKEEDIDTQGKIDCKAHAQASNSTIDVEGSTKDSEVKTPRTYQTTISECEHTGFEDGVKIETIPSASSEQNLKPRHVIFDKKNANIELDGENEVSPSSSIISPSMNKGVSNSPLVKDLGKNNECEEATDCTSVATGLHDQSKVRTDMKMLAPEVTECAASTDILSQEEWDSERLLVVKGKENCDQETPAISIGQDVSRELEEQRRDVEENSTEDGMKWKSVEEEECLKEIVEECDTDLTLVTEQNGAAVEMTEDKAGREGDEGQQQRTYEECIEDTKSHEKSLVVDGRGVKAAPNKGDRLELLSKQLVPEETGDDGLDNSAEESTGLSESPLVISGDAHELDSSPTRLAMGFHATKETNQPGQAMSIAEDNKSLLEPINTSQDLGTGNTARERMLENIKAKSLAHSGPGEEGPFKCPTCKRMYRTQASYFSHIKDCDFDVSTSDEDEGSVPVMEKRELRSSSRRKPNEADQGKILSPKGMEKGSAEMTPLPQKEINQEYESEKEAFERMRQERKGTSLSPLNEPLSIIISDEFREGSASSRDKDLSDDCSSQDSRRSSLRRSTVSQRNAAPAHLAKQRPKSSPDGSVVTSPASSALLSPKGGRSSSLAILEEKPSPKETMLEAVGLVSKRALELSPNSESGMPGAGEIEPGSSGGEQTCAVKLQPRFSPTTMAVIPKREKRSSTLAATTPGLPGAASKPSIMAGGKVSSKQEQVSPRVKSVSIVADPVVVTEVSIGPTKKPRKKRIWWVEATESSEEEDVKEMEEDPLVNVDVEGGVARRTRHSRQRLSEDGPEGKKSLKQQGKASAETLDAAAEEVLEQAKPDSENQIDASEKTDGRDEEDGTNVEDNNNSDSLTLRSSRKRQSAVDNSGEDLKVRSSNRQTGDGKVELGSPKAKKKGRMGSNDKGADEVNSVDVDSPRLRKHMSPIQKHSSPDNKKDDQSAEHSEEESDQGQDAEDERLGYTSHGEDGQKSPVRRSCRPSSKTAKLSEFLAKLKREKESLDKEKEKSELENEQQPAPQEKRGRGRPRIYPVKEKPAAGVLGEKRGRGRPRIYPRVEEKTMKDEEMQMSQSSKEGESADVGEGNKSERGSPRLLRSRTHTESSVAEIGARDDRFADENDGNITKSEEDSGCEQNIIEAEDTVRENEKKSGSQVDKKDGHHNESSSSSTMMNCTEEKSKAVTENTVTHKAEPNKDSQNLAPAIVQNNEDCSKQGQSMPKNGTDISKAPGQRLRIIVRSPNVLAAQKVGELIKKTAQSINPEVSDITLSVDDKDKKDQEAGAASKKNPLLSDGDSMKQESDSCSDKNSVSESLRGDENKVRPGLDPAKSNRAGDVGAQSGSRSVSPDSVSAAYDIQSDDFSSETSNDTEDFVPRTVTVSENRKNAEECSSVLEKLKAPLADSAKMSTDLSVVQSLGKNIIGKKISVLPVTAATNSTRLEVTDGKNTEAQHDDDDDDDEDDVVLVKAVGLQPPEPSIALGQFQGLHQTKTMQSLSKPGTPSNHLPSSHHPSILTSPREAPQHSGIQLSQQQQHSVSFITTSTVTISKGFQSPLHVISNISPQQRLMLHPEIQQQQQQHHHHHQQQSLSPPQAGLLLQNLAAQSSKAGVLLSANGSPVQTGGAAGLILPSASPSGLTLNNQAALTLQAGGQSAIPLHAVSPSGISFQTNNQPALALPTSSPQALSLQTGGQAGLRLQAATQQGGPILMGQPNPAGVVLGPSQGRHLQGLVQGSVTPTPHSGLSIISLGGAQTILSPLQALQQQQHQLSQGSLSQGLSNNSPTLLSTMSALNPLVGGRVGEASPPDPRPLIIGQPLQMTQQQQMLLTPQQQQPPQQLQYQQQQQQQKLLQQHQQRDTLAVQQHRYHFHPQQQQQHQQDLAQPSILGSQPSPLLSSQLLSPLAPQARSPGESVRQVPASQPRPATPAPTLIPTPQTRPAVSAHLPTPVPMPSAPQLTHVDGTPAQVNYMGTFDLNSSTLQAVMSGQGITQNTTQMIKDLVQRALRSGGREVIPGVEVKSAITDTPQGPKKVLRVFINEDILPIQRGPVEEESSASQVSSVCQSVPAAHQQSTALTTATAAAGHSSVQSSLSSLQQSSKFTAASNIAAVAAASLQPLRRSVAHTLPSQQEQQRAMPASSGSGTSVNWSKLLQPLQPQQFPAYQSKTLAASASVTNIPQTQEQQVHRNLKPQAVRTGSNFRRALKPAVCAPRSDQQTTGIQTAKRKQQGSGDQDSASTIKRARAIFEKTRLEDGSYSGVLGGLSFRNLQTVKPISLQPKSPVTSSHQISRETADNIPSQNVPSQTQNVQEINAAEVNAPNNPEPGFQPQSVAASPLIPKTVSELDQPQQTGPQQNQNLSIVHRQQEQQPPPHSALKDALKQMLQTQQNSNRLQQQQQQQQQRQHPLPPAQPTLSPMQRASFPNTSSGSASVKAQQSSTLTTKMRLSKHIVKKASQRKDTQRDAGPTRGATRGRGLGRKAALTRKMKIGSHHPLIHHNKKGGELLPQPTLEEEVIATPLDALSKGDHPAGGRGPQGRAGLERSQSRLRFEISSDDGFSCHGDTMEDAWNQVLEKVQDVRAACRMKQLSYAGVSGRAMSGLENSAVVYLLEQLYGAVHCHQNYKFRFHKYDLDQADAEVTINQSGSARSEAFLSRKPFDMFNFLKSVYRTRPGDEERDKEEEMSLKSSRQVRYQRATSLSLPMAMRFRKLKTFAKEAVDVYRSKIHGRGLFCKRNIDAGEMVIEYAGEVIRASLTDKREKYYEGKGIGCYMFRIDDDEVVDATMHGSAARFINHSCEPNCFSKVILVEGKKHIVIFAMRPIKRGEELTYDYKFPIEEVKIPCSCGSKRCRKYLN</sequence>
<evidence type="ECO:0000256" key="1">
    <source>
        <dbReference type="ARBA" id="ARBA00004123"/>
    </source>
</evidence>
<dbReference type="PROSITE" id="PS51542">
    <property type="entry name" value="FYRN"/>
    <property type="match status" value="1"/>
</dbReference>
<feature type="compositionally biased region" description="Polar residues" evidence="10">
    <location>
        <begin position="2671"/>
        <end position="2681"/>
    </location>
</feature>
<feature type="compositionally biased region" description="Basic and acidic residues" evidence="10">
    <location>
        <begin position="2178"/>
        <end position="2196"/>
    </location>
</feature>
<feature type="compositionally biased region" description="Basic and acidic residues" evidence="10">
    <location>
        <begin position="2326"/>
        <end position="2348"/>
    </location>
</feature>
<feature type="compositionally biased region" description="Basic and acidic residues" evidence="10">
    <location>
        <begin position="2478"/>
        <end position="2488"/>
    </location>
</feature>
<keyword evidence="5" id="KW-0805">Transcription regulation</keyword>
<feature type="compositionally biased region" description="Acidic residues" evidence="10">
    <location>
        <begin position="926"/>
        <end position="948"/>
    </location>
</feature>
<feature type="region of interest" description="Disordered" evidence="10">
    <location>
        <begin position="2671"/>
        <end position="2715"/>
    </location>
</feature>
<feature type="region of interest" description="Disordered" evidence="10">
    <location>
        <begin position="1371"/>
        <end position="1401"/>
    </location>
</feature>
<feature type="compositionally biased region" description="Basic residues" evidence="10">
    <location>
        <begin position="3622"/>
        <end position="3632"/>
    </location>
</feature>
<evidence type="ECO:0000259" key="13">
    <source>
        <dbReference type="PROSITE" id="PS50868"/>
    </source>
</evidence>
<feature type="compositionally biased region" description="Basic and acidic residues" evidence="10">
    <location>
        <begin position="1139"/>
        <end position="1152"/>
    </location>
</feature>
<dbReference type="InterPro" id="IPR003616">
    <property type="entry name" value="Post-SET_dom"/>
</dbReference>
<feature type="compositionally biased region" description="Basic and acidic residues" evidence="10">
    <location>
        <begin position="2004"/>
        <end position="2022"/>
    </location>
</feature>
<dbReference type="GO" id="GO:0003677">
    <property type="term" value="F:DNA binding"/>
    <property type="evidence" value="ECO:0007669"/>
    <property type="project" value="UniProtKB-KW"/>
</dbReference>
<feature type="region of interest" description="Disordered" evidence="10">
    <location>
        <begin position="2438"/>
        <end position="2568"/>
    </location>
</feature>
<keyword evidence="8" id="KW-0804">Transcription</keyword>
<feature type="compositionally biased region" description="Polar residues" evidence="10">
    <location>
        <begin position="188"/>
        <end position="201"/>
    </location>
</feature>
<feature type="compositionally biased region" description="Gly residues" evidence="10">
    <location>
        <begin position="717"/>
        <end position="728"/>
    </location>
</feature>
<feature type="region of interest" description="Disordered" evidence="10">
    <location>
        <begin position="233"/>
        <end position="259"/>
    </location>
</feature>
<dbReference type="Proteomes" id="UP000735302">
    <property type="component" value="Unassembled WGS sequence"/>
</dbReference>
<feature type="compositionally biased region" description="Basic and acidic residues" evidence="10">
    <location>
        <begin position="729"/>
        <end position="761"/>
    </location>
</feature>
<gene>
    <name evidence="14" type="ORF">PoB_003451200</name>
</gene>
<reference evidence="14 15" key="1">
    <citation type="journal article" date="2021" name="Elife">
        <title>Chloroplast acquisition without the gene transfer in kleptoplastic sea slugs, Plakobranchus ocellatus.</title>
        <authorList>
            <person name="Maeda T."/>
            <person name="Takahashi S."/>
            <person name="Yoshida T."/>
            <person name="Shimamura S."/>
            <person name="Takaki Y."/>
            <person name="Nagai Y."/>
            <person name="Toyoda A."/>
            <person name="Suzuki Y."/>
            <person name="Arimoto A."/>
            <person name="Ishii H."/>
            <person name="Satoh N."/>
            <person name="Nishiyama T."/>
            <person name="Hasebe M."/>
            <person name="Maruyama T."/>
            <person name="Minagawa J."/>
            <person name="Obokata J."/>
            <person name="Shigenobu S."/>
        </authorList>
    </citation>
    <scope>NUCLEOTIDE SEQUENCE [LARGE SCALE GENOMIC DNA]</scope>
</reference>
<proteinExistence type="predicted"/>
<dbReference type="CDD" id="cd19170">
    <property type="entry name" value="SET_KMT2A_2B"/>
    <property type="match status" value="1"/>
</dbReference>
<feature type="compositionally biased region" description="Basic and acidic residues" evidence="10">
    <location>
        <begin position="1685"/>
        <end position="1700"/>
    </location>
</feature>
<comment type="subcellular location">
    <subcellularLocation>
        <location evidence="1">Nucleus</location>
    </subcellularLocation>
</comment>
<keyword evidence="2" id="KW-0489">Methyltransferase</keyword>
<evidence type="ECO:0000256" key="10">
    <source>
        <dbReference type="SAM" id="MobiDB-lite"/>
    </source>
</evidence>
<keyword evidence="11" id="KW-0732">Signal</keyword>
<feature type="region of interest" description="Disordered" evidence="10">
    <location>
        <begin position="1935"/>
        <end position="2415"/>
    </location>
</feature>
<dbReference type="PROSITE" id="PS50280">
    <property type="entry name" value="SET"/>
    <property type="match status" value="1"/>
</dbReference>
<dbReference type="InterPro" id="IPR001214">
    <property type="entry name" value="SET_dom"/>
</dbReference>
<dbReference type="PROSITE" id="PS51543">
    <property type="entry name" value="FYRC"/>
    <property type="match status" value="1"/>
</dbReference>
<dbReference type="PROSITE" id="PS50868">
    <property type="entry name" value="POST_SET"/>
    <property type="match status" value="1"/>
</dbReference>
<feature type="region of interest" description="Disordered" evidence="10">
    <location>
        <begin position="3046"/>
        <end position="3125"/>
    </location>
</feature>
<dbReference type="InterPro" id="IPR046341">
    <property type="entry name" value="SET_dom_sf"/>
</dbReference>
<feature type="compositionally biased region" description="Polar residues" evidence="10">
    <location>
        <begin position="1046"/>
        <end position="1055"/>
    </location>
</feature>
<dbReference type="InterPro" id="IPR003888">
    <property type="entry name" value="FYrich_N"/>
</dbReference>
<dbReference type="FunFam" id="2.170.270.10:FF:000004">
    <property type="entry name" value="Histone-lysine N-methyltransferase"/>
    <property type="match status" value="1"/>
</dbReference>
<dbReference type="PANTHER" id="PTHR45838:SF4">
    <property type="entry name" value="HISTONE-LYSINE N-METHYLTRANSFERASE TRITHORAX"/>
    <property type="match status" value="1"/>
</dbReference>
<feature type="compositionally biased region" description="Low complexity" evidence="10">
    <location>
        <begin position="3561"/>
        <end position="3581"/>
    </location>
</feature>
<feature type="compositionally biased region" description="Basic and acidic residues" evidence="10">
    <location>
        <begin position="2623"/>
        <end position="2633"/>
    </location>
</feature>
<evidence type="ECO:0000313" key="14">
    <source>
        <dbReference type="EMBL" id="GFO08007.1"/>
    </source>
</evidence>
<feature type="compositionally biased region" description="Basic and acidic residues" evidence="10">
    <location>
        <begin position="1638"/>
        <end position="1656"/>
    </location>
</feature>
<feature type="signal peptide" evidence="11">
    <location>
        <begin position="1"/>
        <end position="19"/>
    </location>
</feature>